<dbReference type="InterPro" id="IPR013520">
    <property type="entry name" value="Ribonucl_H"/>
</dbReference>
<reference evidence="5 6" key="1">
    <citation type="submission" date="2009-04" db="EMBL/GenBank/DDBJ databases">
        <authorList>
            <person name="Sebastian Y."/>
            <person name="Madupu R."/>
            <person name="Durkin A.S."/>
            <person name="Torralba M."/>
            <person name="Methe B."/>
            <person name="Sutton G.G."/>
            <person name="Strausberg R.L."/>
            <person name="Nelson K.E."/>
        </authorList>
    </citation>
    <scope>NUCLEOTIDE SEQUENCE [LARGE SCALE GENOMIC DNA]</scope>
    <source>
        <strain evidence="6">ATCC 35406 / BCRC 14492 / JCM 8526 / NCTC 13058 / HG 370</strain>
    </source>
</reference>
<dbReference type="PANTHER" id="PTHR30231:SF4">
    <property type="entry name" value="PROTEIN NEN2"/>
    <property type="match status" value="1"/>
</dbReference>
<comment type="caution">
    <text evidence="5">The sequence shown here is derived from an EMBL/GenBank/DDBJ whole genome shotgun (WGS) entry which is preliminary data.</text>
</comment>
<dbReference type="eggNOG" id="COG0847">
    <property type="taxonomic scope" value="Bacteria"/>
</dbReference>
<dbReference type="RefSeq" id="WP_004334881.1">
    <property type="nucleotide sequence ID" value="NZ_ACNN01000032.1"/>
</dbReference>
<dbReference type="InterPro" id="IPR012337">
    <property type="entry name" value="RNaseH-like_sf"/>
</dbReference>
<dbReference type="InterPro" id="IPR036397">
    <property type="entry name" value="RNaseH_sf"/>
</dbReference>
<evidence type="ECO:0000256" key="1">
    <source>
        <dbReference type="ARBA" id="ARBA00022722"/>
    </source>
</evidence>
<dbReference type="Pfam" id="PF00929">
    <property type="entry name" value="RNase_T"/>
    <property type="match status" value="1"/>
</dbReference>
<feature type="domain" description="Exonuclease" evidence="4">
    <location>
        <begin position="49"/>
        <end position="251"/>
    </location>
</feature>
<evidence type="ECO:0000256" key="3">
    <source>
        <dbReference type="ARBA" id="ARBA00022839"/>
    </source>
</evidence>
<dbReference type="Gene3D" id="3.30.420.10">
    <property type="entry name" value="Ribonuclease H-like superfamily/Ribonuclease H"/>
    <property type="match status" value="1"/>
</dbReference>
<dbReference type="CDD" id="cd06127">
    <property type="entry name" value="DEDDh"/>
    <property type="match status" value="1"/>
</dbReference>
<dbReference type="AlphaFoldDB" id="C3JCF9"/>
<evidence type="ECO:0000256" key="2">
    <source>
        <dbReference type="ARBA" id="ARBA00022801"/>
    </source>
</evidence>
<dbReference type="STRING" id="553175.POREN0001_0104"/>
<evidence type="ECO:0000259" key="4">
    <source>
        <dbReference type="SMART" id="SM00479"/>
    </source>
</evidence>
<gene>
    <name evidence="5" type="ORF">POREN0001_0104</name>
</gene>
<dbReference type="Proteomes" id="UP000004295">
    <property type="component" value="Unassembled WGS sequence"/>
</dbReference>
<dbReference type="GO" id="GO:0006259">
    <property type="term" value="P:DNA metabolic process"/>
    <property type="evidence" value="ECO:0007669"/>
    <property type="project" value="UniProtKB-ARBA"/>
</dbReference>
<keyword evidence="6" id="KW-1185">Reference proteome</keyword>
<keyword evidence="3 5" id="KW-0269">Exonuclease</keyword>
<dbReference type="SMART" id="SM00479">
    <property type="entry name" value="EXOIII"/>
    <property type="match status" value="1"/>
</dbReference>
<keyword evidence="1" id="KW-0540">Nuclease</keyword>
<evidence type="ECO:0000313" key="5">
    <source>
        <dbReference type="EMBL" id="EEN82141.1"/>
    </source>
</evidence>
<dbReference type="EMBL" id="ACNN01000032">
    <property type="protein sequence ID" value="EEN82141.1"/>
    <property type="molecule type" value="Genomic_DNA"/>
</dbReference>
<dbReference type="GeneID" id="93365837"/>
<keyword evidence="2" id="KW-0378">Hydrolase</keyword>
<name>C3JCF9_POREA</name>
<organism evidence="5 6">
    <name type="scientific">Porphyromonas endodontalis (strain ATCC 35406 / DSM 24491 / JCM 8526 / CCUG 16442 / BCRC 14492 / NCTC 13058 / HG 370)</name>
    <name type="common">Bacteroides endodontalis</name>
    <dbReference type="NCBI Taxonomy" id="553175"/>
    <lineage>
        <taxon>Bacteria</taxon>
        <taxon>Pseudomonadati</taxon>
        <taxon>Bacteroidota</taxon>
        <taxon>Bacteroidia</taxon>
        <taxon>Bacteroidales</taxon>
        <taxon>Porphyromonadaceae</taxon>
        <taxon>Porphyromonas</taxon>
    </lineage>
</organism>
<accession>C3JCF9</accession>
<dbReference type="PANTHER" id="PTHR30231">
    <property type="entry name" value="DNA POLYMERASE III SUBUNIT EPSILON"/>
    <property type="match status" value="1"/>
</dbReference>
<evidence type="ECO:0000313" key="6">
    <source>
        <dbReference type="Proteomes" id="UP000004295"/>
    </source>
</evidence>
<dbReference type="SUPFAM" id="SSF53098">
    <property type="entry name" value="Ribonuclease H-like"/>
    <property type="match status" value="1"/>
</dbReference>
<dbReference type="GO" id="GO:0008408">
    <property type="term" value="F:3'-5' exonuclease activity"/>
    <property type="evidence" value="ECO:0007669"/>
    <property type="project" value="TreeGrafter"/>
</dbReference>
<protein>
    <submittedName>
        <fullName evidence="5">Exonuclease</fullName>
    </submittedName>
</protein>
<dbReference type="GO" id="GO:0003676">
    <property type="term" value="F:nucleic acid binding"/>
    <property type="evidence" value="ECO:0007669"/>
    <property type="project" value="InterPro"/>
</dbReference>
<sequence>MVIALLSLLVALGLAALFTYKRVSRHPHTTSCSREIRIKEKTISKRPHSIVLFDTDTTGLPNAPIQREEDSPELIQLAWCVLDSHLREVKRCNRFISGINVPSEATAIHGITTEELKQRGEAARDVLLEFLSDWDGDTLLVAHNLAFDLHILGKALERAGCTQGQIRKVSCHAAQYSYCTMLETCNLCKLPHLEHTNARAIPHQEPYKYPRLGELHSFLFGNDPTGETHDAVQDLDTCVRCFYQLIKSGHICIKREK</sequence>
<proteinExistence type="predicted"/>